<reference evidence="2" key="2">
    <citation type="submission" date="2023-04" db="EMBL/GenBank/DDBJ databases">
        <authorList>
            <person name="Sun J.-Q."/>
        </authorList>
    </citation>
    <scope>NUCLEOTIDE SEQUENCE</scope>
    <source>
        <strain evidence="2">CC-YY355</strain>
    </source>
</reference>
<dbReference type="EMBL" id="JARYGX010000017">
    <property type="protein sequence ID" value="MDH7452940.1"/>
    <property type="molecule type" value="Genomic_DNA"/>
</dbReference>
<feature type="chain" id="PRO_5046862870" evidence="1">
    <location>
        <begin position="21"/>
        <end position="166"/>
    </location>
</feature>
<gene>
    <name evidence="2" type="ORF">QF205_07605</name>
</gene>
<proteinExistence type="predicted"/>
<name>A0ABT6MQP7_9GAMM</name>
<comment type="caution">
    <text evidence="2">The sequence shown here is derived from an EMBL/GenBank/DDBJ whole genome shotgun (WGS) entry which is preliminary data.</text>
</comment>
<dbReference type="Pfam" id="PF04214">
    <property type="entry name" value="DUF411"/>
    <property type="match status" value="1"/>
</dbReference>
<evidence type="ECO:0000313" key="3">
    <source>
        <dbReference type="Proteomes" id="UP001160550"/>
    </source>
</evidence>
<evidence type="ECO:0000313" key="2">
    <source>
        <dbReference type="EMBL" id="MDH7452940.1"/>
    </source>
</evidence>
<dbReference type="RefSeq" id="WP_280942152.1">
    <property type="nucleotide sequence ID" value="NZ_JARYGX010000017.1"/>
</dbReference>
<keyword evidence="1" id="KW-0732">Signal</keyword>
<dbReference type="InterPro" id="IPR007332">
    <property type="entry name" value="DUF411"/>
</dbReference>
<dbReference type="Proteomes" id="UP001160550">
    <property type="component" value="Unassembled WGS sequence"/>
</dbReference>
<keyword evidence="3" id="KW-1185">Reference proteome</keyword>
<sequence length="166" mass="17169">MIRLSSAAALALLLGCNAVGSGGDATTATAATAAARSADLPLVTVRKHPSCGCCSVWIEHLRDAGFPVQAQDVEDMATVKDAAGVPQAMASCHTAEVGGYFVEGHVPAADIARLLRERPAAKGLAVPGMPLGSPGMEHPEGIVQPYAVMLVLEDGSSREYSRYPRD</sequence>
<dbReference type="PROSITE" id="PS51257">
    <property type="entry name" value="PROKAR_LIPOPROTEIN"/>
    <property type="match status" value="1"/>
</dbReference>
<reference evidence="2" key="1">
    <citation type="journal article" date="2007" name="Int. J. Syst. Evol. Microbiol.">
        <title>Luteimonas composti sp. nov., a moderately thermophilic bacterium isolated from food waste.</title>
        <authorList>
            <person name="Young C.C."/>
            <person name="Kampfer P."/>
            <person name="Chen W.M."/>
            <person name="Yen W.S."/>
            <person name="Arun A.B."/>
            <person name="Lai W.A."/>
            <person name="Shen F.T."/>
            <person name="Rekha P.D."/>
            <person name="Lin K.Y."/>
            <person name="Chou J.H."/>
        </authorList>
    </citation>
    <scope>NUCLEOTIDE SEQUENCE</scope>
    <source>
        <strain evidence="2">CC-YY355</strain>
    </source>
</reference>
<evidence type="ECO:0000256" key="1">
    <source>
        <dbReference type="SAM" id="SignalP"/>
    </source>
</evidence>
<accession>A0ABT6MQP7</accession>
<organism evidence="2 3">
    <name type="scientific">Luteimonas composti</name>
    <dbReference type="NCBI Taxonomy" id="398257"/>
    <lineage>
        <taxon>Bacteria</taxon>
        <taxon>Pseudomonadati</taxon>
        <taxon>Pseudomonadota</taxon>
        <taxon>Gammaproteobacteria</taxon>
        <taxon>Lysobacterales</taxon>
        <taxon>Lysobacteraceae</taxon>
        <taxon>Luteimonas</taxon>
    </lineage>
</organism>
<feature type="signal peptide" evidence="1">
    <location>
        <begin position="1"/>
        <end position="20"/>
    </location>
</feature>
<protein>
    <submittedName>
        <fullName evidence="2">DUF411 domain-containing protein</fullName>
    </submittedName>
</protein>